<dbReference type="EMBL" id="RXHU01000075">
    <property type="protein sequence ID" value="RTE06348.1"/>
    <property type="molecule type" value="Genomic_DNA"/>
</dbReference>
<keyword evidence="3" id="KW-0326">Glycosidase</keyword>
<gene>
    <name evidence="3" type="ORF">EJQ19_23360</name>
</gene>
<evidence type="ECO:0000256" key="1">
    <source>
        <dbReference type="SAM" id="Phobius"/>
    </source>
</evidence>
<dbReference type="Proteomes" id="UP000276128">
    <property type="component" value="Unassembled WGS sequence"/>
</dbReference>
<evidence type="ECO:0000313" key="4">
    <source>
        <dbReference type="Proteomes" id="UP000276128"/>
    </source>
</evidence>
<organism evidence="3 4">
    <name type="scientific">Paenibacillus whitsoniae</name>
    <dbReference type="NCBI Taxonomy" id="2496558"/>
    <lineage>
        <taxon>Bacteria</taxon>
        <taxon>Bacillati</taxon>
        <taxon>Bacillota</taxon>
        <taxon>Bacilli</taxon>
        <taxon>Bacillales</taxon>
        <taxon>Paenibacillaceae</taxon>
        <taxon>Paenibacillus</taxon>
    </lineage>
</organism>
<comment type="caution">
    <text evidence="3">The sequence shown here is derived from an EMBL/GenBank/DDBJ whole genome shotgun (WGS) entry which is preliminary data.</text>
</comment>
<protein>
    <submittedName>
        <fullName evidence="3">Phosphodiester glycosidase family protein</fullName>
    </submittedName>
</protein>
<feature type="transmembrane region" description="Helical" evidence="1">
    <location>
        <begin position="12"/>
        <end position="32"/>
    </location>
</feature>
<dbReference type="AlphaFoldDB" id="A0A430J8C1"/>
<dbReference type="GO" id="GO:0016798">
    <property type="term" value="F:hydrolase activity, acting on glycosyl bonds"/>
    <property type="evidence" value="ECO:0007669"/>
    <property type="project" value="UniProtKB-KW"/>
</dbReference>
<evidence type="ECO:0000259" key="2">
    <source>
        <dbReference type="Pfam" id="PF09992"/>
    </source>
</evidence>
<dbReference type="InterPro" id="IPR018711">
    <property type="entry name" value="NAGPA"/>
</dbReference>
<dbReference type="PANTHER" id="PTHR40446:SF2">
    <property type="entry name" value="N-ACETYLGLUCOSAMINE-1-PHOSPHODIESTER ALPHA-N-ACETYLGLUCOSAMINIDASE"/>
    <property type="match status" value="1"/>
</dbReference>
<feature type="domain" description="Phosphodiester glycosidase" evidence="2">
    <location>
        <begin position="175"/>
        <end position="356"/>
    </location>
</feature>
<dbReference type="OrthoDB" id="9816453at2"/>
<keyword evidence="1" id="KW-0472">Membrane</keyword>
<keyword evidence="4" id="KW-1185">Reference proteome</keyword>
<proteinExistence type="predicted"/>
<name>A0A430J8C1_9BACL</name>
<evidence type="ECO:0000313" key="3">
    <source>
        <dbReference type="EMBL" id="RTE06348.1"/>
    </source>
</evidence>
<dbReference type="Pfam" id="PF09992">
    <property type="entry name" value="NAGPA"/>
    <property type="match status" value="1"/>
</dbReference>
<keyword evidence="1" id="KW-1133">Transmembrane helix</keyword>
<accession>A0A430J8C1</accession>
<reference evidence="3 4" key="1">
    <citation type="submission" date="2018-12" db="EMBL/GenBank/DDBJ databases">
        <title>Bacillus ochoae sp. nov., Paenibacillus whitsoniae sp. nov., Paenibacillus spiritus sp. nov. Isolated from the Mars Exploration Rover during spacecraft assembly.</title>
        <authorList>
            <person name="Seuylemezian A."/>
            <person name="Vaishampayan P."/>
        </authorList>
    </citation>
    <scope>NUCLEOTIDE SEQUENCE [LARGE SCALE GENOMIC DNA]</scope>
    <source>
        <strain evidence="3 4">MER 54</strain>
    </source>
</reference>
<keyword evidence="1" id="KW-0812">Transmembrane</keyword>
<sequence length="357" mass="38453">MQPNPVQHINRVFLLACAPFLGMLICLLFVSLDVKLLPWQPPAPATMTFSQETSALQNGLALAGDNAVQTKSIIQQYYDLYEKSTAEVTAMLQAAAAGALKPGVIYDSRITAKLGSPIRQASSGNIDIKLFSLNEKNYTGYALKVNLKNDKAIKLVLGNDKLGSSETTLSAANRYGAIAGVNAGGFADDRNGRRYPLDTTMINGKYLNGFFPSNNGTVFIGLNKDRKLIGGKFSSQAELDKLNPQMGSTFVPVLLKGGSKQAIPAQWQTSPARAARTVMANYKNDQLLFLVTDGYDESGNSGATLAELQDKMQQLGVVDAYNLDGGGSTTLVWGGSVINRPSDGRQRPLATHFLFFK</sequence>
<dbReference type="PANTHER" id="PTHR40446">
    <property type="entry name" value="N-ACETYLGLUCOSAMINE-1-PHOSPHODIESTER ALPHA-N-ACETYLGLUCOSAMINIDASE"/>
    <property type="match status" value="1"/>
</dbReference>
<keyword evidence="3" id="KW-0378">Hydrolase</keyword>